<name>A0A380K780_9STRE</name>
<feature type="transmembrane region" description="Helical" evidence="1">
    <location>
        <begin position="411"/>
        <end position="431"/>
    </location>
</feature>
<dbReference type="InterPro" id="IPR024499">
    <property type="entry name" value="Mbeg1-like"/>
</dbReference>
<keyword evidence="3" id="KW-1185">Reference proteome</keyword>
<sequence>MNIVDYLNQHSNTSLKQRPFNALDIACLTEISYLTFSDSLTSSFEPQEGLSLQDLALAYQKRHNREPKELLIAYEARVDLLHHLATSKRFKDVIAFAYSDYFSELEETQFAAISFYLDDRILVVYRGTDSSVIGWKEDFNLSYMESIPSQRLAANYLNLLAQATESSIIVSGHSKGGNLALYAACYSQARANISDVYLFDAPGLQEHLTKSTAFKETLPKIHAFRPQASLVGVLFHLPVETAIIKSYGISAMQHLLFLWQVDTKTCCFVTTNHATPSSRKMQAIANLYLAQASKSDNQTAIDFVWKLFFKKRADKEPFSVRLKNVYSAMASSTKAERQRLLAVLSIFFTSWYTSDIEQDLSDRQKLKPRRMLLKFFYLPEQLASKSPYLGLVTIAFLLWGAYFFLRNQELNLLVFSSLYLLALLVTGITAIHRWLKAPKRLSFDYLPGIYSIATIVLTILHTQKFSEILPHSMLGFLLLLIAKLLFQSYHIKAYFTEFSKALNIISLLGVVFVLMAYHFPSLMAFVTNQGLACLFLYKMILIITLTYRSFRARQM</sequence>
<evidence type="ECO:0000313" key="3">
    <source>
        <dbReference type="Proteomes" id="UP000254924"/>
    </source>
</evidence>
<dbReference type="EMBL" id="UHFN01000007">
    <property type="protein sequence ID" value="SUN60935.1"/>
    <property type="molecule type" value="Genomic_DNA"/>
</dbReference>
<keyword evidence="1" id="KW-0472">Membrane</keyword>
<dbReference type="SUPFAM" id="SSF53474">
    <property type="entry name" value="alpha/beta-Hydrolases"/>
    <property type="match status" value="1"/>
</dbReference>
<feature type="transmembrane region" description="Helical" evidence="1">
    <location>
        <begin position="498"/>
        <end position="519"/>
    </location>
</feature>
<keyword evidence="1" id="KW-1133">Transmembrane helix</keyword>
<evidence type="ECO:0000313" key="2">
    <source>
        <dbReference type="EMBL" id="SUN60935.1"/>
    </source>
</evidence>
<dbReference type="Gene3D" id="3.40.50.1820">
    <property type="entry name" value="alpha/beta hydrolase"/>
    <property type="match status" value="1"/>
</dbReference>
<dbReference type="InterPro" id="IPR029058">
    <property type="entry name" value="AB_hydrolase_fold"/>
</dbReference>
<feature type="transmembrane region" description="Helical" evidence="1">
    <location>
        <begin position="525"/>
        <end position="547"/>
    </location>
</feature>
<dbReference type="Proteomes" id="UP000254924">
    <property type="component" value="Unassembled WGS sequence"/>
</dbReference>
<organism evidence="2 3">
    <name type="scientific">Streptococcus hyointestinalis</name>
    <dbReference type="NCBI Taxonomy" id="1337"/>
    <lineage>
        <taxon>Bacteria</taxon>
        <taxon>Bacillati</taxon>
        <taxon>Bacillota</taxon>
        <taxon>Bacilli</taxon>
        <taxon>Lactobacillales</taxon>
        <taxon>Streptococcaceae</taxon>
        <taxon>Streptococcus</taxon>
    </lineage>
</organism>
<feature type="transmembrane region" description="Helical" evidence="1">
    <location>
        <begin position="468"/>
        <end position="486"/>
    </location>
</feature>
<dbReference type="OrthoDB" id="9769481at2"/>
<evidence type="ECO:0000256" key="1">
    <source>
        <dbReference type="SAM" id="Phobius"/>
    </source>
</evidence>
<keyword evidence="1" id="KW-0812">Transmembrane</keyword>
<feature type="transmembrane region" description="Helical" evidence="1">
    <location>
        <begin position="388"/>
        <end position="405"/>
    </location>
</feature>
<accession>A0A380K780</accession>
<gene>
    <name evidence="2" type="ORF">NCTC12224_01236</name>
</gene>
<dbReference type="Pfam" id="PF11187">
    <property type="entry name" value="Mbeg1-like"/>
    <property type="match status" value="1"/>
</dbReference>
<proteinExistence type="predicted"/>
<protein>
    <submittedName>
        <fullName evidence="2">Lipase</fullName>
    </submittedName>
</protein>
<reference evidence="2 3" key="1">
    <citation type="submission" date="2018-06" db="EMBL/GenBank/DDBJ databases">
        <authorList>
            <consortium name="Pathogen Informatics"/>
            <person name="Doyle S."/>
        </authorList>
    </citation>
    <scope>NUCLEOTIDE SEQUENCE [LARGE SCALE GENOMIC DNA]</scope>
    <source>
        <strain evidence="2 3">NCTC12224</strain>
    </source>
</reference>
<dbReference type="AlphaFoldDB" id="A0A380K780"/>